<dbReference type="EMBL" id="FNAI01000001">
    <property type="protein sequence ID" value="SDD24643.1"/>
    <property type="molecule type" value="Genomic_DNA"/>
</dbReference>
<reference evidence="2 3" key="1">
    <citation type="submission" date="2016-10" db="EMBL/GenBank/DDBJ databases">
        <authorList>
            <person name="de Groot N.N."/>
        </authorList>
    </citation>
    <scope>NUCLEOTIDE SEQUENCE [LARGE SCALE GENOMIC DNA]</scope>
    <source>
        <strain evidence="2 3">47C3B</strain>
    </source>
</reference>
<evidence type="ECO:0000313" key="2">
    <source>
        <dbReference type="EMBL" id="SDD24643.1"/>
    </source>
</evidence>
<dbReference type="STRING" id="1391627.SAMN05216464_101195"/>
<proteinExistence type="predicted"/>
<organism evidence="2 3">
    <name type="scientific">Mucilaginibacter pineti</name>
    <dbReference type="NCBI Taxonomy" id="1391627"/>
    <lineage>
        <taxon>Bacteria</taxon>
        <taxon>Pseudomonadati</taxon>
        <taxon>Bacteroidota</taxon>
        <taxon>Sphingobacteriia</taxon>
        <taxon>Sphingobacteriales</taxon>
        <taxon>Sphingobacteriaceae</taxon>
        <taxon>Mucilaginibacter</taxon>
    </lineage>
</organism>
<keyword evidence="1" id="KW-0472">Membrane</keyword>
<sequence length="148" mass="16673">MEKVVHKEKPQESYNKDKRYRRKTALTGIGLLFALGLIFVIVIIKFATSGGTSNMLSFTMFPSSDDAYKIAEQYISPTIHSGNLSFSEDRYQFAKKSDSVFVIKSDVTGIDEKGQKVKTNFSITLKYDGGSKTNMDNWTMLDMNEVAE</sequence>
<dbReference type="Proteomes" id="UP000199072">
    <property type="component" value="Unassembled WGS sequence"/>
</dbReference>
<dbReference type="RefSeq" id="WP_091142733.1">
    <property type="nucleotide sequence ID" value="NZ_FNAI01000001.1"/>
</dbReference>
<gene>
    <name evidence="2" type="ORF">SAMN05216464_101195</name>
</gene>
<accession>A0A1G6T6Q3</accession>
<name>A0A1G6T6Q3_9SPHI</name>
<keyword evidence="1" id="KW-1133">Transmembrane helix</keyword>
<feature type="transmembrane region" description="Helical" evidence="1">
    <location>
        <begin position="25"/>
        <end position="47"/>
    </location>
</feature>
<keyword evidence="3" id="KW-1185">Reference proteome</keyword>
<evidence type="ECO:0000256" key="1">
    <source>
        <dbReference type="SAM" id="Phobius"/>
    </source>
</evidence>
<dbReference type="AlphaFoldDB" id="A0A1G6T6Q3"/>
<dbReference type="OrthoDB" id="799349at2"/>
<keyword evidence="1" id="KW-0812">Transmembrane</keyword>
<evidence type="ECO:0000313" key="3">
    <source>
        <dbReference type="Proteomes" id="UP000199072"/>
    </source>
</evidence>
<evidence type="ECO:0008006" key="4">
    <source>
        <dbReference type="Google" id="ProtNLM"/>
    </source>
</evidence>
<protein>
    <recommendedName>
        <fullName evidence="4">Cytochrome oxidase complex assembly protein 1</fullName>
    </recommendedName>
</protein>